<keyword evidence="3" id="KW-1185">Reference proteome</keyword>
<sequence>MSNSVVLGLGGLPGTLDQRLQAIRDAGFDAVEVDATDMARSSFSIAESVSHIRSSGLRVAALKELRDFTGHVGHVMTYRMELAKTSLSMLADMGGKLIIVNPSASNKTTHVSELVDQLRALATLAMKRGIRVGYRPLPWSDHAYDFASAWRLIEQAGNRNLGLVVDSFQNLTDLDITTVFQQVPAEKVFLVRLSDFKMSALHVLEDKIEVDHHQRFFPGAGNLSGDLAELVRQCQQNGYEGDLVLSVNDESYRMAGLDSAIKSALRARNWLDKITTGA</sequence>
<dbReference type="AlphaFoldDB" id="A0A9X3EGD6"/>
<accession>A0A9X3EGD6</accession>
<evidence type="ECO:0000259" key="1">
    <source>
        <dbReference type="Pfam" id="PF01261"/>
    </source>
</evidence>
<dbReference type="Pfam" id="PF01261">
    <property type="entry name" value="AP_endonuc_2"/>
    <property type="match status" value="1"/>
</dbReference>
<reference evidence="2" key="1">
    <citation type="submission" date="2022-11" db="EMBL/GenBank/DDBJ databases">
        <title>Parathalassolutuus dongxingensis gen. nov., sp. nov., a novel member of family Oceanospirillaceae isolated from a coastal shrimp pond in Guangxi, China.</title>
        <authorList>
            <person name="Chen H."/>
        </authorList>
    </citation>
    <scope>NUCLEOTIDE SEQUENCE</scope>
    <source>
        <strain evidence="2">G-43</strain>
    </source>
</reference>
<name>A0A9X3EGD6_9GAMM</name>
<proteinExistence type="predicted"/>
<dbReference type="EMBL" id="JAPNOA010000058">
    <property type="protein sequence ID" value="MCY0967082.1"/>
    <property type="molecule type" value="Genomic_DNA"/>
</dbReference>
<protein>
    <submittedName>
        <fullName evidence="2">TIM barrel protein</fullName>
    </submittedName>
</protein>
<dbReference type="InterPro" id="IPR050312">
    <property type="entry name" value="IolE/XylAMocC-like"/>
</dbReference>
<organism evidence="2 3">
    <name type="scientific">Parathalassolituus penaei</name>
    <dbReference type="NCBI Taxonomy" id="2997323"/>
    <lineage>
        <taxon>Bacteria</taxon>
        <taxon>Pseudomonadati</taxon>
        <taxon>Pseudomonadota</taxon>
        <taxon>Gammaproteobacteria</taxon>
        <taxon>Oceanospirillales</taxon>
        <taxon>Oceanospirillaceae</taxon>
        <taxon>Parathalassolituus</taxon>
    </lineage>
</organism>
<dbReference type="PANTHER" id="PTHR12110">
    <property type="entry name" value="HYDROXYPYRUVATE ISOMERASE"/>
    <property type="match status" value="1"/>
</dbReference>
<dbReference type="InterPro" id="IPR013022">
    <property type="entry name" value="Xyl_isomerase-like_TIM-brl"/>
</dbReference>
<dbReference type="PANTHER" id="PTHR12110:SF21">
    <property type="entry name" value="XYLOSE ISOMERASE-LIKE TIM BARREL DOMAIN-CONTAINING PROTEIN"/>
    <property type="match status" value="1"/>
</dbReference>
<dbReference type="Gene3D" id="3.20.20.150">
    <property type="entry name" value="Divalent-metal-dependent TIM barrel enzymes"/>
    <property type="match status" value="1"/>
</dbReference>
<evidence type="ECO:0000313" key="2">
    <source>
        <dbReference type="EMBL" id="MCY0967082.1"/>
    </source>
</evidence>
<dbReference type="RefSeq" id="WP_283175287.1">
    <property type="nucleotide sequence ID" value="NZ_JAPNOA010000058.1"/>
</dbReference>
<dbReference type="SUPFAM" id="SSF51658">
    <property type="entry name" value="Xylose isomerase-like"/>
    <property type="match status" value="1"/>
</dbReference>
<dbReference type="Proteomes" id="UP001150830">
    <property type="component" value="Unassembled WGS sequence"/>
</dbReference>
<gene>
    <name evidence="2" type="ORF">OUO13_18030</name>
</gene>
<dbReference type="InterPro" id="IPR036237">
    <property type="entry name" value="Xyl_isomerase-like_sf"/>
</dbReference>
<comment type="caution">
    <text evidence="2">The sequence shown here is derived from an EMBL/GenBank/DDBJ whole genome shotgun (WGS) entry which is preliminary data.</text>
</comment>
<feature type="domain" description="Xylose isomerase-like TIM barrel" evidence="1">
    <location>
        <begin position="20"/>
        <end position="271"/>
    </location>
</feature>
<evidence type="ECO:0000313" key="3">
    <source>
        <dbReference type="Proteomes" id="UP001150830"/>
    </source>
</evidence>